<evidence type="ECO:0000313" key="3">
    <source>
        <dbReference type="Proteomes" id="UP001302978"/>
    </source>
</evidence>
<sequence length="103" mass="12025">MAGFLSPQWIVDNIGIIFVICIIVAAYFILKKRPLEKPVNQMIQNFGRESFLNKDMAEIEKYLEENVDFSDVDYTADALAKEIYLKVNQIDPKKYEKEQKMKS</sequence>
<dbReference type="GeneID" id="85195241"/>
<reference evidence="2 3" key="1">
    <citation type="submission" date="2023-07" db="EMBL/GenBank/DDBJ databases">
        <title>Closed genoem sequence of Methanomicrococcus sp. Hf6.</title>
        <authorList>
            <person name="Poehlein A."/>
            <person name="Protasov E."/>
            <person name="Platt K."/>
            <person name="Reeh H."/>
            <person name="Daniel R."/>
            <person name="Brune A."/>
        </authorList>
    </citation>
    <scope>NUCLEOTIDE SEQUENCE [LARGE SCALE GENOMIC DNA]</scope>
    <source>
        <strain evidence="2 3">Hf6</strain>
    </source>
</reference>
<name>A0AA97A1L7_9EURY</name>
<protein>
    <submittedName>
        <fullName evidence="2">Uncharacterized protein</fullName>
    </submittedName>
</protein>
<dbReference type="AlphaFoldDB" id="A0AA97A1L7"/>
<evidence type="ECO:0000313" key="2">
    <source>
        <dbReference type="EMBL" id="WNY23423.1"/>
    </source>
</evidence>
<dbReference type="EMBL" id="CP131059">
    <property type="protein sequence ID" value="WNY23423.1"/>
    <property type="molecule type" value="Genomic_DNA"/>
</dbReference>
<organism evidence="2 3">
    <name type="scientific">Methanimicrococcus hongohii</name>
    <dbReference type="NCBI Taxonomy" id="3028295"/>
    <lineage>
        <taxon>Archaea</taxon>
        <taxon>Methanobacteriati</taxon>
        <taxon>Methanobacteriota</taxon>
        <taxon>Stenosarchaea group</taxon>
        <taxon>Methanomicrobia</taxon>
        <taxon>Methanosarcinales</taxon>
        <taxon>Methanosarcinaceae</taxon>
        <taxon>Methanimicrococcus</taxon>
    </lineage>
</organism>
<proteinExistence type="predicted"/>
<accession>A0AA97A1L7</accession>
<dbReference type="RefSeq" id="WP_316558439.1">
    <property type="nucleotide sequence ID" value="NZ_CP131059.1"/>
</dbReference>
<dbReference type="Proteomes" id="UP001302978">
    <property type="component" value="Chromosome"/>
</dbReference>
<keyword evidence="3" id="KW-1185">Reference proteome</keyword>
<dbReference type="KEGG" id="mehf:MmiHf6_07300"/>
<gene>
    <name evidence="2" type="ORF">MmiHf6_07300</name>
</gene>
<evidence type="ECO:0000256" key="1">
    <source>
        <dbReference type="SAM" id="Phobius"/>
    </source>
</evidence>
<keyword evidence="1" id="KW-0472">Membrane</keyword>
<keyword evidence="1" id="KW-1133">Transmembrane helix</keyword>
<feature type="transmembrane region" description="Helical" evidence="1">
    <location>
        <begin position="14"/>
        <end position="30"/>
    </location>
</feature>
<keyword evidence="1" id="KW-0812">Transmembrane</keyword>